<evidence type="ECO:0000313" key="4">
    <source>
        <dbReference type="EMBL" id="MBU8873227.1"/>
    </source>
</evidence>
<dbReference type="InterPro" id="IPR050832">
    <property type="entry name" value="Bact_Acetyltransf"/>
</dbReference>
<evidence type="ECO:0000256" key="1">
    <source>
        <dbReference type="ARBA" id="ARBA00022679"/>
    </source>
</evidence>
<reference evidence="4 5" key="1">
    <citation type="submission" date="2021-06" db="EMBL/GenBank/DDBJ databases">
        <authorList>
            <person name="Lee D.H."/>
        </authorList>
    </citation>
    <scope>NUCLEOTIDE SEQUENCE [LARGE SCALE GENOMIC DNA]</scope>
    <source>
        <strain evidence="4 5">MMS21-HV4-11</strain>
    </source>
</reference>
<name>A0ABS6IHJ3_9HYPH</name>
<sequence>MDETPALRRAVADDAAAVRTLTREAYGKWVPIIGREPLPMRADYDEAVRQHRIDMAFLDGGLAALIETIDKGDHLVIENVAVAPAFQGRGLGRHLLTHAEQVARDLGYSEVRLYTNKMFEANVRLYLAFGYRIDREETSSLGVTVYMSKPLQRAGAAA</sequence>
<dbReference type="PANTHER" id="PTHR43877:SF2">
    <property type="entry name" value="AMINOALKYLPHOSPHONATE N-ACETYLTRANSFERASE-RELATED"/>
    <property type="match status" value="1"/>
</dbReference>
<evidence type="ECO:0000256" key="2">
    <source>
        <dbReference type="ARBA" id="ARBA00023315"/>
    </source>
</evidence>
<comment type="caution">
    <text evidence="4">The sequence shown here is derived from an EMBL/GenBank/DDBJ whole genome shotgun (WGS) entry which is preliminary data.</text>
</comment>
<dbReference type="RefSeq" id="WP_216957484.1">
    <property type="nucleotide sequence ID" value="NZ_JAHOPB010000001.1"/>
</dbReference>
<dbReference type="EMBL" id="JAHOPB010000001">
    <property type="protein sequence ID" value="MBU8873227.1"/>
    <property type="molecule type" value="Genomic_DNA"/>
</dbReference>
<dbReference type="PANTHER" id="PTHR43877">
    <property type="entry name" value="AMINOALKYLPHOSPHONATE N-ACETYLTRANSFERASE-RELATED-RELATED"/>
    <property type="match status" value="1"/>
</dbReference>
<dbReference type="PROSITE" id="PS51186">
    <property type="entry name" value="GNAT"/>
    <property type="match status" value="1"/>
</dbReference>
<proteinExistence type="predicted"/>
<protein>
    <submittedName>
        <fullName evidence="4">GNAT family N-acetyltransferase</fullName>
    </submittedName>
</protein>
<dbReference type="CDD" id="cd04301">
    <property type="entry name" value="NAT_SF"/>
    <property type="match status" value="1"/>
</dbReference>
<dbReference type="Proteomes" id="UP000727907">
    <property type="component" value="Unassembled WGS sequence"/>
</dbReference>
<evidence type="ECO:0000259" key="3">
    <source>
        <dbReference type="PROSITE" id="PS51186"/>
    </source>
</evidence>
<keyword evidence="1" id="KW-0808">Transferase</keyword>
<keyword evidence="2" id="KW-0012">Acyltransferase</keyword>
<gene>
    <name evidence="4" type="ORF">KQ910_05600</name>
</gene>
<keyword evidence="5" id="KW-1185">Reference proteome</keyword>
<accession>A0ABS6IHJ3</accession>
<evidence type="ECO:0000313" key="5">
    <source>
        <dbReference type="Proteomes" id="UP000727907"/>
    </source>
</evidence>
<dbReference type="InterPro" id="IPR000182">
    <property type="entry name" value="GNAT_dom"/>
</dbReference>
<organism evidence="4 5">
    <name type="scientific">Reyranella humidisoli</name>
    <dbReference type="NCBI Taxonomy" id="2849149"/>
    <lineage>
        <taxon>Bacteria</taxon>
        <taxon>Pseudomonadati</taxon>
        <taxon>Pseudomonadota</taxon>
        <taxon>Alphaproteobacteria</taxon>
        <taxon>Hyphomicrobiales</taxon>
        <taxon>Reyranellaceae</taxon>
        <taxon>Reyranella</taxon>
    </lineage>
</organism>
<feature type="domain" description="N-acetyltransferase" evidence="3">
    <location>
        <begin position="5"/>
        <end position="152"/>
    </location>
</feature>
<dbReference type="Pfam" id="PF00583">
    <property type="entry name" value="Acetyltransf_1"/>
    <property type="match status" value="1"/>
</dbReference>